<protein>
    <recommendedName>
        <fullName evidence="4">serine-type D-Ala-D-Ala carboxypeptidase</fullName>
        <ecNumber evidence="4">3.4.16.4</ecNumber>
    </recommendedName>
</protein>
<organism evidence="17 18">
    <name type="scientific">Candidatus Stercoripulliclostridium merdigallinarum</name>
    <dbReference type="NCBI Taxonomy" id="2840951"/>
    <lineage>
        <taxon>Bacteria</taxon>
        <taxon>Bacillati</taxon>
        <taxon>Bacillota</taxon>
        <taxon>Clostridia</taxon>
        <taxon>Eubacteriales</taxon>
        <taxon>Candidatus Stercoripulliclostridium</taxon>
    </lineage>
</organism>
<feature type="active site" evidence="13">
    <location>
        <position position="128"/>
    </location>
</feature>
<dbReference type="Proteomes" id="UP000824094">
    <property type="component" value="Unassembled WGS sequence"/>
</dbReference>
<comment type="similarity">
    <text evidence="3 15">Belongs to the peptidase S11 family.</text>
</comment>
<keyword evidence="11" id="KW-0961">Cell wall biogenesis/degradation</keyword>
<sequence length="380" mass="41706">MVGNGATVRKKFSQKIALILLSFALLLIFLAAPKPYCVSESAEAAGQGYALIEVTTGRLLKASNQNARLPMASTTKAMTALVVLENTDLSDTVVIPKQAVGIEGSSIYLKEGEKFTVEELLYGLMLRSGNDAAVALAVHVSGSVDKFVAKMNEKAAEMGLKDTSFINPHGLHDENHYTTAYELALIAAEGLKNPEFKKIVSTKNIKCEGEGHETRYFANKNKILYNYEGATGVKTGFTKNSGRCLIASAEREGMEVVAVALNYYDYFELTAHLMDYAFENYSMNRVISPDYVYKTVPVSGNRKIKSADLKVKNACYYPMKKDGSESVETVVEGVDSIKAPHSANDQVGSVKVFKDNRLIFEEKLYTIDIEKKGIFSIFGK</sequence>
<comment type="catalytic activity">
    <reaction evidence="12">
        <text>Preferential cleavage: (Ac)2-L-Lys-D-Ala-|-D-Ala. Also transpeptidation of peptidyl-alanyl moieties that are N-acyl substituents of D-alanine.</text>
        <dbReference type="EC" id="3.4.16.4"/>
    </reaction>
</comment>
<feature type="binding site" evidence="14">
    <location>
        <position position="234"/>
    </location>
    <ligand>
        <name>substrate</name>
    </ligand>
</feature>
<evidence type="ECO:0000313" key="17">
    <source>
        <dbReference type="EMBL" id="HIU60011.1"/>
    </source>
</evidence>
<dbReference type="SMART" id="SM00936">
    <property type="entry name" value="PBP5_C"/>
    <property type="match status" value="1"/>
</dbReference>
<proteinExistence type="inferred from homology"/>
<dbReference type="GO" id="GO:0008360">
    <property type="term" value="P:regulation of cell shape"/>
    <property type="evidence" value="ECO:0007669"/>
    <property type="project" value="UniProtKB-KW"/>
</dbReference>
<dbReference type="InterPro" id="IPR018044">
    <property type="entry name" value="Peptidase_S11"/>
</dbReference>
<evidence type="ECO:0000256" key="4">
    <source>
        <dbReference type="ARBA" id="ARBA00012448"/>
    </source>
</evidence>
<comment type="pathway">
    <text evidence="2">Cell wall biogenesis; peptidoglycan biosynthesis.</text>
</comment>
<dbReference type="GO" id="GO:0071555">
    <property type="term" value="P:cell wall organization"/>
    <property type="evidence" value="ECO:0007669"/>
    <property type="project" value="UniProtKB-KW"/>
</dbReference>
<dbReference type="SUPFAM" id="SSF69189">
    <property type="entry name" value="Penicillin-binding protein associated domain"/>
    <property type="match status" value="1"/>
</dbReference>
<keyword evidence="8" id="KW-0378">Hydrolase</keyword>
<comment type="function">
    <text evidence="1">Removes C-terminal D-alanyl residues from sugar-peptide cell wall precursors.</text>
</comment>
<reference evidence="17" key="1">
    <citation type="submission" date="2020-10" db="EMBL/GenBank/DDBJ databases">
        <authorList>
            <person name="Gilroy R."/>
        </authorList>
    </citation>
    <scope>NUCLEOTIDE SEQUENCE</scope>
    <source>
        <strain evidence="17">18911</strain>
    </source>
</reference>
<dbReference type="Gene3D" id="3.40.710.10">
    <property type="entry name" value="DD-peptidase/beta-lactamase superfamily"/>
    <property type="match status" value="1"/>
</dbReference>
<dbReference type="GO" id="GO:0006508">
    <property type="term" value="P:proteolysis"/>
    <property type="evidence" value="ECO:0007669"/>
    <property type="project" value="UniProtKB-KW"/>
</dbReference>
<comment type="caution">
    <text evidence="17">The sequence shown here is derived from an EMBL/GenBank/DDBJ whole genome shotgun (WGS) entry which is preliminary data.</text>
</comment>
<evidence type="ECO:0000256" key="8">
    <source>
        <dbReference type="ARBA" id="ARBA00022801"/>
    </source>
</evidence>
<evidence type="ECO:0000256" key="5">
    <source>
        <dbReference type="ARBA" id="ARBA00022645"/>
    </source>
</evidence>
<gene>
    <name evidence="17" type="ORF">IAB05_01325</name>
</gene>
<feature type="domain" description="Peptidase S11 D-Ala-D-Ala carboxypeptidase A C-terminal" evidence="16">
    <location>
        <begin position="281"/>
        <end position="371"/>
    </location>
</feature>
<evidence type="ECO:0000256" key="10">
    <source>
        <dbReference type="ARBA" id="ARBA00022984"/>
    </source>
</evidence>
<keyword evidence="10" id="KW-0573">Peptidoglycan synthesis</keyword>
<dbReference type="InterPro" id="IPR015956">
    <property type="entry name" value="Peniciliin-bd_prot_C_sf"/>
</dbReference>
<dbReference type="InterPro" id="IPR012907">
    <property type="entry name" value="Peptidase_S11_C"/>
</dbReference>
<accession>A0A9D1MGU9</accession>
<dbReference type="AlphaFoldDB" id="A0A9D1MGU9"/>
<dbReference type="InterPro" id="IPR012338">
    <property type="entry name" value="Beta-lactam/transpept-like"/>
</dbReference>
<feature type="active site" description="Proton acceptor" evidence="13">
    <location>
        <position position="76"/>
    </location>
</feature>
<dbReference type="PANTHER" id="PTHR21581:SF33">
    <property type="entry name" value="D-ALANYL-D-ALANINE CARBOXYPEPTIDASE DACB"/>
    <property type="match status" value="1"/>
</dbReference>
<feature type="active site" description="Acyl-ester intermediate" evidence="13">
    <location>
        <position position="73"/>
    </location>
</feature>
<evidence type="ECO:0000256" key="3">
    <source>
        <dbReference type="ARBA" id="ARBA00007164"/>
    </source>
</evidence>
<reference evidence="17" key="2">
    <citation type="journal article" date="2021" name="PeerJ">
        <title>Extensive microbial diversity within the chicken gut microbiome revealed by metagenomics and culture.</title>
        <authorList>
            <person name="Gilroy R."/>
            <person name="Ravi A."/>
            <person name="Getino M."/>
            <person name="Pursley I."/>
            <person name="Horton D.L."/>
            <person name="Alikhan N.F."/>
            <person name="Baker D."/>
            <person name="Gharbi K."/>
            <person name="Hall N."/>
            <person name="Watson M."/>
            <person name="Adriaenssens E.M."/>
            <person name="Foster-Nyarko E."/>
            <person name="Jarju S."/>
            <person name="Secka A."/>
            <person name="Antonio M."/>
            <person name="Oren A."/>
            <person name="Chaudhuri R.R."/>
            <person name="La Ragione R."/>
            <person name="Hildebrand F."/>
            <person name="Pallen M.J."/>
        </authorList>
    </citation>
    <scope>NUCLEOTIDE SEQUENCE</scope>
    <source>
        <strain evidence="17">18911</strain>
    </source>
</reference>
<dbReference type="Pfam" id="PF07943">
    <property type="entry name" value="PBP5_C"/>
    <property type="match status" value="1"/>
</dbReference>
<evidence type="ECO:0000313" key="18">
    <source>
        <dbReference type="Proteomes" id="UP000824094"/>
    </source>
</evidence>
<dbReference type="Pfam" id="PF00768">
    <property type="entry name" value="Peptidase_S11"/>
    <property type="match status" value="1"/>
</dbReference>
<keyword evidence="5 17" id="KW-0121">Carboxypeptidase</keyword>
<evidence type="ECO:0000256" key="2">
    <source>
        <dbReference type="ARBA" id="ARBA00004752"/>
    </source>
</evidence>
<dbReference type="EMBL" id="DVNF01000043">
    <property type="protein sequence ID" value="HIU60011.1"/>
    <property type="molecule type" value="Genomic_DNA"/>
</dbReference>
<dbReference type="PRINTS" id="PR00725">
    <property type="entry name" value="DADACBPTASE1"/>
</dbReference>
<dbReference type="GO" id="GO:0009252">
    <property type="term" value="P:peptidoglycan biosynthetic process"/>
    <property type="evidence" value="ECO:0007669"/>
    <property type="project" value="UniProtKB-KW"/>
</dbReference>
<evidence type="ECO:0000256" key="6">
    <source>
        <dbReference type="ARBA" id="ARBA00022670"/>
    </source>
</evidence>
<evidence type="ECO:0000256" key="11">
    <source>
        <dbReference type="ARBA" id="ARBA00023316"/>
    </source>
</evidence>
<dbReference type="PANTHER" id="PTHR21581">
    <property type="entry name" value="D-ALANYL-D-ALANINE CARBOXYPEPTIDASE"/>
    <property type="match status" value="1"/>
</dbReference>
<evidence type="ECO:0000256" key="7">
    <source>
        <dbReference type="ARBA" id="ARBA00022729"/>
    </source>
</evidence>
<dbReference type="EC" id="3.4.16.4" evidence="4"/>
<dbReference type="InterPro" id="IPR037167">
    <property type="entry name" value="Peptidase_S11_C_sf"/>
</dbReference>
<keyword evidence="7" id="KW-0732">Signal</keyword>
<evidence type="ECO:0000256" key="14">
    <source>
        <dbReference type="PIRSR" id="PIRSR618044-2"/>
    </source>
</evidence>
<dbReference type="Gene3D" id="2.60.410.10">
    <property type="entry name" value="D-Ala-D-Ala carboxypeptidase, C-terminal domain"/>
    <property type="match status" value="1"/>
</dbReference>
<keyword evidence="9" id="KW-0133">Cell shape</keyword>
<keyword evidence="6" id="KW-0645">Protease</keyword>
<dbReference type="GO" id="GO:0009002">
    <property type="term" value="F:serine-type D-Ala-D-Ala carboxypeptidase activity"/>
    <property type="evidence" value="ECO:0007669"/>
    <property type="project" value="UniProtKB-EC"/>
</dbReference>
<dbReference type="InterPro" id="IPR001967">
    <property type="entry name" value="Peptidase_S11_N"/>
</dbReference>
<evidence type="ECO:0000259" key="16">
    <source>
        <dbReference type="SMART" id="SM00936"/>
    </source>
</evidence>
<evidence type="ECO:0000256" key="1">
    <source>
        <dbReference type="ARBA" id="ARBA00003217"/>
    </source>
</evidence>
<dbReference type="SUPFAM" id="SSF56601">
    <property type="entry name" value="beta-lactamase/transpeptidase-like"/>
    <property type="match status" value="1"/>
</dbReference>
<evidence type="ECO:0000256" key="13">
    <source>
        <dbReference type="PIRSR" id="PIRSR618044-1"/>
    </source>
</evidence>
<evidence type="ECO:0000256" key="15">
    <source>
        <dbReference type="RuleBase" id="RU004016"/>
    </source>
</evidence>
<name>A0A9D1MGU9_9FIRM</name>
<evidence type="ECO:0000256" key="9">
    <source>
        <dbReference type="ARBA" id="ARBA00022960"/>
    </source>
</evidence>
<evidence type="ECO:0000256" key="12">
    <source>
        <dbReference type="ARBA" id="ARBA00034000"/>
    </source>
</evidence>